<accession>A0A8J6PIU6</accession>
<dbReference type="SUPFAM" id="SSF47384">
    <property type="entry name" value="Homodimeric domain of signal transducing histidine kinase"/>
    <property type="match status" value="1"/>
</dbReference>
<dbReference type="EC" id="2.7.13.3" evidence="2"/>
<keyword evidence="11" id="KW-1185">Reference proteome</keyword>
<dbReference type="RefSeq" id="WP_163490731.1">
    <property type="nucleotide sequence ID" value="NZ_JACVEL010000002.1"/>
</dbReference>
<evidence type="ECO:0000313" key="10">
    <source>
        <dbReference type="EMBL" id="MBC9811835.1"/>
    </source>
</evidence>
<dbReference type="Proteomes" id="UP000652681">
    <property type="component" value="Unassembled WGS sequence"/>
</dbReference>
<evidence type="ECO:0000259" key="9">
    <source>
        <dbReference type="PROSITE" id="PS50109"/>
    </source>
</evidence>
<evidence type="ECO:0000256" key="4">
    <source>
        <dbReference type="ARBA" id="ARBA00022679"/>
    </source>
</evidence>
<gene>
    <name evidence="10" type="ORF">H9Y05_05030</name>
</gene>
<feature type="transmembrane region" description="Helical" evidence="8">
    <location>
        <begin position="7"/>
        <end position="28"/>
    </location>
</feature>
<keyword evidence="4" id="KW-0808">Transferase</keyword>
<keyword evidence="8" id="KW-0472">Membrane</keyword>
<dbReference type="GO" id="GO:0005886">
    <property type="term" value="C:plasma membrane"/>
    <property type="evidence" value="ECO:0007669"/>
    <property type="project" value="TreeGrafter"/>
</dbReference>
<evidence type="ECO:0000256" key="1">
    <source>
        <dbReference type="ARBA" id="ARBA00000085"/>
    </source>
</evidence>
<dbReference type="SMART" id="SM00388">
    <property type="entry name" value="HisKA"/>
    <property type="match status" value="1"/>
</dbReference>
<comment type="catalytic activity">
    <reaction evidence="1">
        <text>ATP + protein L-histidine = ADP + protein N-phospho-L-histidine.</text>
        <dbReference type="EC" id="2.7.13.3"/>
    </reaction>
</comment>
<evidence type="ECO:0000256" key="2">
    <source>
        <dbReference type="ARBA" id="ARBA00012438"/>
    </source>
</evidence>
<keyword evidence="5 8" id="KW-0812">Transmembrane</keyword>
<evidence type="ECO:0000256" key="8">
    <source>
        <dbReference type="SAM" id="Phobius"/>
    </source>
</evidence>
<dbReference type="Pfam" id="PF02518">
    <property type="entry name" value="HATPase_c"/>
    <property type="match status" value="1"/>
</dbReference>
<dbReference type="InterPro" id="IPR036890">
    <property type="entry name" value="HATPase_C_sf"/>
</dbReference>
<keyword evidence="6 10" id="KW-0418">Kinase</keyword>
<keyword evidence="3" id="KW-0597">Phosphoprotein</keyword>
<sequence length="427" mass="49520">MKLLNQSIKYFSISLLVIISLWAIVFYFNMLSEIKSSVDEGLENYKRQIVYRAENDSTLLQQHTFEEGFFTIHEISQEKAMRFKDRYIDTMMYMQDADDEEPELEPVRMLTTAFEHEERYYELSIINSMVEEDDLVKEMLWETIFLYVFLVAGIILLNNIVLRRLWKPFYDFLSQLKSYRLGSSKQLPQVETTTKEFNDLQQAVTTLLLHSIESYEHQKQFIGNASHELQTPLAIATNKLELLIEQGNLKEQDAGSISEVLEIIQRLVRLNKSLLLLTKIENKQFLDNQLISINEIAKQSCEDLEEMASFKHVTLSIVERAELKVEMDTSLATIIVSNIVRNAVFHNHDHGSVEVVVSEQSIRIINTGHPFPLDAEKVFTRFYKSELEQGGSGLGLAIVKAICSMYGYSVVYAFEEQKHCFEIQFRS</sequence>
<dbReference type="EMBL" id="JACVEL010000002">
    <property type="protein sequence ID" value="MBC9811835.1"/>
    <property type="molecule type" value="Genomic_DNA"/>
</dbReference>
<comment type="caution">
    <text evidence="10">The sequence shown here is derived from an EMBL/GenBank/DDBJ whole genome shotgun (WGS) entry which is preliminary data.</text>
</comment>
<evidence type="ECO:0000313" key="11">
    <source>
        <dbReference type="Proteomes" id="UP000652681"/>
    </source>
</evidence>
<protein>
    <recommendedName>
        <fullName evidence="2">histidine kinase</fullName>
        <ecNumber evidence="2">2.7.13.3</ecNumber>
    </recommendedName>
</protein>
<dbReference type="Gene3D" id="3.30.565.10">
    <property type="entry name" value="Histidine kinase-like ATPase, C-terminal domain"/>
    <property type="match status" value="1"/>
</dbReference>
<evidence type="ECO:0000256" key="6">
    <source>
        <dbReference type="ARBA" id="ARBA00022777"/>
    </source>
</evidence>
<name>A0A8J6PIU6_9FLAO</name>
<proteinExistence type="predicted"/>
<dbReference type="PANTHER" id="PTHR45436">
    <property type="entry name" value="SENSOR HISTIDINE KINASE YKOH"/>
    <property type="match status" value="1"/>
</dbReference>
<dbReference type="GO" id="GO:0000155">
    <property type="term" value="F:phosphorelay sensor kinase activity"/>
    <property type="evidence" value="ECO:0007669"/>
    <property type="project" value="InterPro"/>
</dbReference>
<dbReference type="AlphaFoldDB" id="A0A8J6PIU6"/>
<dbReference type="InterPro" id="IPR050428">
    <property type="entry name" value="TCS_sensor_his_kinase"/>
</dbReference>
<dbReference type="InterPro" id="IPR003661">
    <property type="entry name" value="HisK_dim/P_dom"/>
</dbReference>
<organism evidence="10 11">
    <name type="scientific">Taishania pollutisoli</name>
    <dbReference type="NCBI Taxonomy" id="2766479"/>
    <lineage>
        <taxon>Bacteria</taxon>
        <taxon>Pseudomonadati</taxon>
        <taxon>Bacteroidota</taxon>
        <taxon>Flavobacteriia</taxon>
        <taxon>Flavobacteriales</taxon>
        <taxon>Crocinitomicaceae</taxon>
        <taxon>Taishania</taxon>
    </lineage>
</organism>
<dbReference type="InterPro" id="IPR003594">
    <property type="entry name" value="HATPase_dom"/>
</dbReference>
<dbReference type="InterPro" id="IPR005467">
    <property type="entry name" value="His_kinase_dom"/>
</dbReference>
<dbReference type="PANTHER" id="PTHR45436:SF5">
    <property type="entry name" value="SENSOR HISTIDINE KINASE TRCS"/>
    <property type="match status" value="1"/>
</dbReference>
<dbReference type="CDD" id="cd00082">
    <property type="entry name" value="HisKA"/>
    <property type="match status" value="1"/>
</dbReference>
<reference evidence="10" key="1">
    <citation type="submission" date="2020-09" db="EMBL/GenBank/DDBJ databases">
        <title>Taishania pollutisoli gen. nov., sp. nov., Isolated from Tetrabromobisphenol A-Contaminated Soil.</title>
        <authorList>
            <person name="Chen Q."/>
        </authorList>
    </citation>
    <scope>NUCLEOTIDE SEQUENCE</scope>
    <source>
        <strain evidence="10">CZZ-1</strain>
    </source>
</reference>
<dbReference type="InterPro" id="IPR036097">
    <property type="entry name" value="HisK_dim/P_sf"/>
</dbReference>
<feature type="transmembrane region" description="Helical" evidence="8">
    <location>
        <begin position="144"/>
        <end position="162"/>
    </location>
</feature>
<feature type="domain" description="Histidine kinase" evidence="9">
    <location>
        <begin position="224"/>
        <end position="427"/>
    </location>
</feature>
<evidence type="ECO:0000256" key="3">
    <source>
        <dbReference type="ARBA" id="ARBA00022553"/>
    </source>
</evidence>
<dbReference type="Pfam" id="PF00512">
    <property type="entry name" value="HisKA"/>
    <property type="match status" value="1"/>
</dbReference>
<evidence type="ECO:0000256" key="7">
    <source>
        <dbReference type="ARBA" id="ARBA00022989"/>
    </source>
</evidence>
<keyword evidence="7 8" id="KW-1133">Transmembrane helix</keyword>
<evidence type="ECO:0000256" key="5">
    <source>
        <dbReference type="ARBA" id="ARBA00022692"/>
    </source>
</evidence>
<dbReference type="SMART" id="SM00387">
    <property type="entry name" value="HATPase_c"/>
    <property type="match status" value="1"/>
</dbReference>
<dbReference type="SUPFAM" id="SSF55874">
    <property type="entry name" value="ATPase domain of HSP90 chaperone/DNA topoisomerase II/histidine kinase"/>
    <property type="match status" value="1"/>
</dbReference>
<dbReference type="PROSITE" id="PS50109">
    <property type="entry name" value="HIS_KIN"/>
    <property type="match status" value="1"/>
</dbReference>
<dbReference type="Gene3D" id="1.10.287.130">
    <property type="match status" value="1"/>
</dbReference>